<dbReference type="InterPro" id="IPR020069">
    <property type="entry name" value="Ribosomal_bL9_C"/>
</dbReference>
<dbReference type="AlphaFoldDB" id="A0A1F7VDB7"/>
<evidence type="ECO:0000256" key="3">
    <source>
        <dbReference type="ARBA" id="ARBA00022884"/>
    </source>
</evidence>
<dbReference type="Pfam" id="PF03948">
    <property type="entry name" value="Ribosomal_L9_C"/>
    <property type="match status" value="1"/>
</dbReference>
<dbReference type="Gene3D" id="3.40.5.10">
    <property type="entry name" value="Ribosomal protein L9, N-terminal domain"/>
    <property type="match status" value="1"/>
</dbReference>
<evidence type="ECO:0000313" key="10">
    <source>
        <dbReference type="Proteomes" id="UP000176678"/>
    </source>
</evidence>
<dbReference type="SUPFAM" id="SSF55658">
    <property type="entry name" value="L9 N-domain-like"/>
    <property type="match status" value="1"/>
</dbReference>
<dbReference type="STRING" id="1802410.A3H75_02675"/>
<evidence type="ECO:0000256" key="5">
    <source>
        <dbReference type="ARBA" id="ARBA00023274"/>
    </source>
</evidence>
<comment type="similarity">
    <text evidence="1 7">Belongs to the bacterial ribosomal protein bL9 family.</text>
</comment>
<keyword evidence="2 7" id="KW-0699">rRNA-binding</keyword>
<accession>A0A1F7VDB7</accession>
<evidence type="ECO:0000256" key="1">
    <source>
        <dbReference type="ARBA" id="ARBA00010605"/>
    </source>
</evidence>
<dbReference type="Proteomes" id="UP000176678">
    <property type="component" value="Unassembled WGS sequence"/>
</dbReference>
<dbReference type="InterPro" id="IPR020594">
    <property type="entry name" value="Ribosomal_bL9_bac/chp"/>
</dbReference>
<protein>
    <recommendedName>
        <fullName evidence="6 7">Large ribosomal subunit protein bL9</fullName>
    </recommendedName>
</protein>
<feature type="domain" description="Ribosomal protein L9" evidence="8">
    <location>
        <begin position="13"/>
        <end position="40"/>
    </location>
</feature>
<dbReference type="InterPro" id="IPR020070">
    <property type="entry name" value="Ribosomal_bL9_N"/>
</dbReference>
<dbReference type="GO" id="GO:0019843">
    <property type="term" value="F:rRNA binding"/>
    <property type="evidence" value="ECO:0007669"/>
    <property type="project" value="UniProtKB-UniRule"/>
</dbReference>
<dbReference type="Gene3D" id="3.10.430.100">
    <property type="entry name" value="Ribosomal protein L9, C-terminal domain"/>
    <property type="match status" value="1"/>
</dbReference>
<reference evidence="9 10" key="1">
    <citation type="journal article" date="2016" name="Nat. Commun.">
        <title>Thousands of microbial genomes shed light on interconnected biogeochemical processes in an aquifer system.</title>
        <authorList>
            <person name="Anantharaman K."/>
            <person name="Brown C.T."/>
            <person name="Hug L.A."/>
            <person name="Sharon I."/>
            <person name="Castelle C.J."/>
            <person name="Probst A.J."/>
            <person name="Thomas B.C."/>
            <person name="Singh A."/>
            <person name="Wilkins M.J."/>
            <person name="Karaoz U."/>
            <person name="Brodie E.L."/>
            <person name="Williams K.H."/>
            <person name="Hubbard S.S."/>
            <person name="Banfield J.F."/>
        </authorList>
    </citation>
    <scope>NUCLEOTIDE SEQUENCE [LARGE SCALE GENOMIC DNA]</scope>
</reference>
<dbReference type="InterPro" id="IPR036791">
    <property type="entry name" value="Ribosomal_bL9_C_sf"/>
</dbReference>
<dbReference type="GO" id="GO:1990904">
    <property type="term" value="C:ribonucleoprotein complex"/>
    <property type="evidence" value="ECO:0007669"/>
    <property type="project" value="UniProtKB-KW"/>
</dbReference>
<evidence type="ECO:0000256" key="6">
    <source>
        <dbReference type="ARBA" id="ARBA00035292"/>
    </source>
</evidence>
<evidence type="ECO:0000256" key="4">
    <source>
        <dbReference type="ARBA" id="ARBA00022980"/>
    </source>
</evidence>
<evidence type="ECO:0000259" key="8">
    <source>
        <dbReference type="PROSITE" id="PS00651"/>
    </source>
</evidence>
<proteinExistence type="inferred from homology"/>
<dbReference type="GO" id="GO:0005840">
    <property type="term" value="C:ribosome"/>
    <property type="evidence" value="ECO:0007669"/>
    <property type="project" value="UniProtKB-KW"/>
</dbReference>
<dbReference type="PANTHER" id="PTHR21368">
    <property type="entry name" value="50S RIBOSOMAL PROTEIN L9"/>
    <property type="match status" value="1"/>
</dbReference>
<comment type="caution">
    <text evidence="9">The sequence shown here is derived from an EMBL/GenBank/DDBJ whole genome shotgun (WGS) entry which is preliminary data.</text>
</comment>
<keyword evidence="5 7" id="KW-0687">Ribonucleoprotein</keyword>
<dbReference type="InterPro" id="IPR036935">
    <property type="entry name" value="Ribosomal_bL9_N_sf"/>
</dbReference>
<dbReference type="NCBIfam" id="TIGR00158">
    <property type="entry name" value="L9"/>
    <property type="match status" value="1"/>
</dbReference>
<name>A0A1F7VDB7_9BACT</name>
<keyword evidence="4 7" id="KW-0689">Ribosomal protein</keyword>
<keyword evidence="3 7" id="KW-0694">RNA-binding</keyword>
<sequence>MKVVLLQRVLTLGERGDICDVADGYARNLLFPKKLAVLATTQAVAEAEAERSAALRRSERELAALQKLATQLDGYELEVEETVSDAGTLYAAVGAQKVAQLLKERGFDIKKTQVTMTPIKTPGEHAATVRFDHGLEAELKLIVTGAP</sequence>
<dbReference type="SUPFAM" id="SSF55653">
    <property type="entry name" value="Ribosomal protein L9 C-domain"/>
    <property type="match status" value="1"/>
</dbReference>
<evidence type="ECO:0000256" key="7">
    <source>
        <dbReference type="HAMAP-Rule" id="MF_00503"/>
    </source>
</evidence>
<evidence type="ECO:0000313" key="9">
    <source>
        <dbReference type="EMBL" id="OGL88516.1"/>
    </source>
</evidence>
<dbReference type="InterPro" id="IPR000244">
    <property type="entry name" value="Ribosomal_bL9"/>
</dbReference>
<dbReference type="PROSITE" id="PS00651">
    <property type="entry name" value="RIBOSOMAL_L9"/>
    <property type="match status" value="1"/>
</dbReference>
<dbReference type="GO" id="GO:0006412">
    <property type="term" value="P:translation"/>
    <property type="evidence" value="ECO:0007669"/>
    <property type="project" value="UniProtKB-UniRule"/>
</dbReference>
<gene>
    <name evidence="7" type="primary">rplI</name>
    <name evidence="9" type="ORF">A3H75_02675</name>
</gene>
<evidence type="ECO:0000256" key="2">
    <source>
        <dbReference type="ARBA" id="ARBA00022730"/>
    </source>
</evidence>
<organism evidence="9 10">
    <name type="scientific">Candidatus Uhrbacteria bacterium RIFCSPLOWO2_02_FULL_51_9</name>
    <dbReference type="NCBI Taxonomy" id="1802410"/>
    <lineage>
        <taxon>Bacteria</taxon>
        <taxon>Candidatus Uhriibacteriota</taxon>
    </lineage>
</organism>
<comment type="function">
    <text evidence="7">Binds to the 23S rRNA.</text>
</comment>
<dbReference type="EMBL" id="MGES01000043">
    <property type="protein sequence ID" value="OGL88516.1"/>
    <property type="molecule type" value="Genomic_DNA"/>
</dbReference>
<dbReference type="HAMAP" id="MF_00503">
    <property type="entry name" value="Ribosomal_bL9"/>
    <property type="match status" value="1"/>
</dbReference>
<dbReference type="InterPro" id="IPR009027">
    <property type="entry name" value="Ribosomal_bL9/RNase_H1_N"/>
</dbReference>
<dbReference type="GO" id="GO:0003735">
    <property type="term" value="F:structural constituent of ribosome"/>
    <property type="evidence" value="ECO:0007669"/>
    <property type="project" value="InterPro"/>
</dbReference>
<dbReference type="Pfam" id="PF01281">
    <property type="entry name" value="Ribosomal_L9_N"/>
    <property type="match status" value="1"/>
</dbReference>